<gene>
    <name evidence="5" type="ORF">I585_03299</name>
    <name evidence="4" type="ORF">UAI_02121</name>
</gene>
<dbReference type="Proteomes" id="UP000014148">
    <property type="component" value="Unassembled WGS sequence"/>
</dbReference>
<evidence type="ECO:0000256" key="2">
    <source>
        <dbReference type="ARBA" id="ARBA00023163"/>
    </source>
</evidence>
<keyword evidence="7" id="KW-1185">Reference proteome</keyword>
<evidence type="ECO:0000256" key="1">
    <source>
        <dbReference type="ARBA" id="ARBA00023015"/>
    </source>
</evidence>
<keyword evidence="1" id="KW-0805">Transcription regulation</keyword>
<dbReference type="Proteomes" id="UP000013783">
    <property type="component" value="Unassembled WGS sequence"/>
</dbReference>
<sequence>MDFRSILGTSNKRRLLLLEQLYHRRDGLSSDQLLSTLNCSLPILLNDIDLINGEHPSFQVVKIKGLYRIVIDKAVSLGNLYASFLNTCPEFQIIEELLYEECENITALAKKLYLSSSNTQRYLKKIEQTLTMAGMKLCYRPLRIEGNEGEIRNFYYRFYSERQSAFESTLPKLPSNHYHILEQYVQDFVKVNKIHQKYIFQKRLIYNMYISFWRIKSGHDFPKDELRTEGILLPMDVSYKKLRQAVKEGVGLKLTPEMLRDTLWLTFSDAIVFSLLHRELAMTENPKYKKMFMQHYALAEEFNQMLGDRLTKMNRLDLATVLCNDFYLCNPQGKYLGVLWRNRSVFLQEVSEVYKRGVGKVRDLVNRFVEKFQMFQEEDFIQNYVYLLITTEVYSLEWLASQEPLQKVLLLSDLAPTEESFLAKQISDSIYGNFTIIHFEKLSGGIPNLKEELHDYDCLITTGSSEGLPEEYPVVVIYPFLTSQSTRWIQEMISELSKQKELAMIEVEMRE</sequence>
<dbReference type="InterPro" id="IPR007737">
    <property type="entry name" value="Mga_HTH"/>
</dbReference>
<evidence type="ECO:0000313" key="4">
    <source>
        <dbReference type="EMBL" id="EOH77484.1"/>
    </source>
</evidence>
<dbReference type="OrthoDB" id="2191269at2"/>
<evidence type="ECO:0000313" key="7">
    <source>
        <dbReference type="Proteomes" id="UP000014148"/>
    </source>
</evidence>
<organism evidence="4 6">
    <name type="scientific">Enterococcus malodoratus ATCC 43197</name>
    <dbReference type="NCBI Taxonomy" id="1158601"/>
    <lineage>
        <taxon>Bacteria</taxon>
        <taxon>Bacillati</taxon>
        <taxon>Bacillota</taxon>
        <taxon>Bacilli</taxon>
        <taxon>Lactobacillales</taxon>
        <taxon>Enterococcaceae</taxon>
        <taxon>Enterococcus</taxon>
    </lineage>
</organism>
<dbReference type="Pfam" id="PF05043">
    <property type="entry name" value="Mga"/>
    <property type="match status" value="1"/>
</dbReference>
<evidence type="ECO:0000313" key="5">
    <source>
        <dbReference type="EMBL" id="EOT64102.1"/>
    </source>
</evidence>
<dbReference type="EMBL" id="AJAK01000015">
    <property type="protein sequence ID" value="EOH77484.1"/>
    <property type="molecule type" value="Genomic_DNA"/>
</dbReference>
<feature type="domain" description="Mga helix-turn-helix" evidence="3">
    <location>
        <begin position="75"/>
        <end position="159"/>
    </location>
</feature>
<name>R2RNE4_9ENTE</name>
<dbReference type="PANTHER" id="PTHR30185:SF18">
    <property type="entry name" value="TRANSCRIPTIONAL REGULATOR MTLR"/>
    <property type="match status" value="1"/>
</dbReference>
<dbReference type="InterPro" id="IPR050661">
    <property type="entry name" value="BglG_antiterminators"/>
</dbReference>
<proteinExistence type="predicted"/>
<evidence type="ECO:0000259" key="3">
    <source>
        <dbReference type="Pfam" id="PF05043"/>
    </source>
</evidence>
<evidence type="ECO:0000313" key="6">
    <source>
        <dbReference type="Proteomes" id="UP000013783"/>
    </source>
</evidence>
<dbReference type="eggNOG" id="COG3711">
    <property type="taxonomic scope" value="Bacteria"/>
</dbReference>
<comment type="caution">
    <text evidence="4">The sequence shown here is derived from an EMBL/GenBank/DDBJ whole genome shotgun (WGS) entry which is preliminary data.</text>
</comment>
<reference evidence="5 7" key="2">
    <citation type="submission" date="2013-03" db="EMBL/GenBank/DDBJ databases">
        <title>The Genome Sequence of Enterococcus malodoratus ATCC_43197 (PacBio/Illumina hybrid assembly).</title>
        <authorList>
            <consortium name="The Broad Institute Genomics Platform"/>
            <consortium name="The Broad Institute Genome Sequencing Center for Infectious Disease"/>
            <person name="Earl A."/>
            <person name="Russ C."/>
            <person name="Gilmore M."/>
            <person name="Surin D."/>
            <person name="Walker B."/>
            <person name="Young S."/>
            <person name="Zeng Q."/>
            <person name="Gargeya S."/>
            <person name="Fitzgerald M."/>
            <person name="Haas B."/>
            <person name="Abouelleil A."/>
            <person name="Allen A.W."/>
            <person name="Alvarado L."/>
            <person name="Arachchi H.M."/>
            <person name="Berlin A.M."/>
            <person name="Chapman S.B."/>
            <person name="Gainer-Dewar J."/>
            <person name="Goldberg J."/>
            <person name="Griggs A."/>
            <person name="Gujja S."/>
            <person name="Hansen M."/>
            <person name="Howarth C."/>
            <person name="Imamovic A."/>
            <person name="Ireland A."/>
            <person name="Larimer J."/>
            <person name="McCowan C."/>
            <person name="Murphy C."/>
            <person name="Pearson M."/>
            <person name="Poon T.W."/>
            <person name="Priest M."/>
            <person name="Roberts A."/>
            <person name="Saif S."/>
            <person name="Shea T."/>
            <person name="Sisk P."/>
            <person name="Sykes S."/>
            <person name="Wortman J."/>
            <person name="Nusbaum C."/>
            <person name="Birren B."/>
        </authorList>
    </citation>
    <scope>NUCLEOTIDE SEQUENCE [LARGE SCALE GENOMIC DNA]</scope>
    <source>
        <strain evidence="5 7">ATCC 43197</strain>
    </source>
</reference>
<keyword evidence="2" id="KW-0804">Transcription</keyword>
<dbReference type="PATRIC" id="fig|1158601.3.peg.2093"/>
<dbReference type="STRING" id="71451.RV07_GL002040"/>
<dbReference type="EMBL" id="ASWA01000004">
    <property type="protein sequence ID" value="EOT64102.1"/>
    <property type="molecule type" value="Genomic_DNA"/>
</dbReference>
<dbReference type="PANTHER" id="PTHR30185">
    <property type="entry name" value="CRYPTIC BETA-GLUCOSIDE BGL OPERON ANTITERMINATOR"/>
    <property type="match status" value="1"/>
</dbReference>
<reference evidence="4 6" key="1">
    <citation type="submission" date="2013-02" db="EMBL/GenBank/DDBJ databases">
        <title>The Genome Sequence of Enterococcus malodoratus ATCC_43197.</title>
        <authorList>
            <consortium name="The Broad Institute Genome Sequencing Platform"/>
            <consortium name="The Broad Institute Genome Sequencing Center for Infectious Disease"/>
            <person name="Earl A.M."/>
            <person name="Gilmore M.S."/>
            <person name="Lebreton F."/>
            <person name="Walker B."/>
            <person name="Young S.K."/>
            <person name="Zeng Q."/>
            <person name="Gargeya S."/>
            <person name="Fitzgerald M."/>
            <person name="Haas B."/>
            <person name="Abouelleil A."/>
            <person name="Alvarado L."/>
            <person name="Arachchi H.M."/>
            <person name="Berlin A.M."/>
            <person name="Chapman S.B."/>
            <person name="Dewar J."/>
            <person name="Goldberg J."/>
            <person name="Griggs A."/>
            <person name="Gujja S."/>
            <person name="Hansen M."/>
            <person name="Howarth C."/>
            <person name="Imamovic A."/>
            <person name="Larimer J."/>
            <person name="McCowan C."/>
            <person name="Murphy C."/>
            <person name="Neiman D."/>
            <person name="Pearson M."/>
            <person name="Priest M."/>
            <person name="Roberts A."/>
            <person name="Saif S."/>
            <person name="Shea T."/>
            <person name="Sisk P."/>
            <person name="Sykes S."/>
            <person name="Wortman J."/>
            <person name="Nusbaum C."/>
            <person name="Birren B."/>
        </authorList>
    </citation>
    <scope>NUCLEOTIDE SEQUENCE [LARGE SCALE GENOMIC DNA]</scope>
    <source>
        <strain evidence="4 6">ATCC 43197</strain>
    </source>
</reference>
<protein>
    <recommendedName>
        <fullName evidence="3">Mga helix-turn-helix domain-containing protein</fullName>
    </recommendedName>
</protein>
<dbReference type="AlphaFoldDB" id="R2RNE4"/>
<accession>R2RNE4</accession>
<dbReference type="RefSeq" id="WP_010740955.1">
    <property type="nucleotide sequence ID" value="NZ_KB946250.1"/>
</dbReference>